<keyword evidence="3" id="KW-0479">Metal-binding</keyword>
<evidence type="ECO:0000256" key="1">
    <source>
        <dbReference type="ARBA" id="ARBA00004496"/>
    </source>
</evidence>
<keyword evidence="2" id="KW-0963">Cytoplasm</keyword>
<dbReference type="InterPro" id="IPR037683">
    <property type="entry name" value="Rmd5_dRing"/>
</dbReference>
<proteinExistence type="predicted"/>
<evidence type="ECO:0000256" key="5">
    <source>
        <dbReference type="ARBA" id="ARBA00022833"/>
    </source>
</evidence>
<sequence length="389" mass="42324">MENFEVALKEAEKVAKRQRACASKSADSLNKLILEVTEARKQLSAPGAGVSDVFNALEGRLSKGDVVKDIADNTKELHGAVNKLGKAVDKAFVQDICAALRPVQLDEGILDQVIAEHLYQQGNFTVGDTFVQEAGIGNAAALKKPYTAMHAVLEQIIARNLEPALRWAKEHQAQLTASNGEAAVHAFEFRLHQLQFLHCLQSSGPAKALEYARANFGPYQESEMAEIQRLMGCLCFVRRPGASPYADLMAPSLWSDVAREFSRQCCGLLGQACESPLLVAVAAGSLALPTLLKLATLMAGQNQDFLTCNQLPVELELGRQFVFHSVFACPVSREQSTPDNSPMLLPCGHVLCKVSLQKIAKGTVRPFKCPYCPAEATLNNCRAIFFPDI</sequence>
<reference evidence="9 10" key="1">
    <citation type="submission" date="2024-06" db="EMBL/GenBank/DDBJ databases">
        <authorList>
            <person name="Kraege A."/>
            <person name="Thomma B."/>
        </authorList>
    </citation>
    <scope>NUCLEOTIDE SEQUENCE [LARGE SCALE GENOMIC DNA]</scope>
</reference>
<dbReference type="PROSITE" id="PS51867">
    <property type="entry name" value="ZF_RING_GID"/>
    <property type="match status" value="1"/>
</dbReference>
<feature type="zinc finger region" description="RING-Gid-type" evidence="6">
    <location>
        <begin position="329"/>
        <end position="372"/>
    </location>
</feature>
<dbReference type="SUPFAM" id="SSF57850">
    <property type="entry name" value="RING/U-box"/>
    <property type="match status" value="1"/>
</dbReference>
<comment type="subcellular location">
    <subcellularLocation>
        <location evidence="1">Cytoplasm</location>
    </subcellularLocation>
</comment>
<evidence type="ECO:0000256" key="3">
    <source>
        <dbReference type="ARBA" id="ARBA00022723"/>
    </source>
</evidence>
<dbReference type="InterPro" id="IPR001841">
    <property type="entry name" value="Znf_RING"/>
</dbReference>
<keyword evidence="5" id="KW-0862">Zinc</keyword>
<dbReference type="CDD" id="cd16652">
    <property type="entry name" value="dRING_Rmd5p-like"/>
    <property type="match status" value="1"/>
</dbReference>
<dbReference type="InterPro" id="IPR006594">
    <property type="entry name" value="LisH"/>
</dbReference>
<feature type="domain" description="CTLH" evidence="7">
    <location>
        <begin position="145"/>
        <end position="207"/>
    </location>
</feature>
<dbReference type="Pfam" id="PF10607">
    <property type="entry name" value="CTLH"/>
    <property type="match status" value="1"/>
</dbReference>
<dbReference type="PANTHER" id="PTHR12170">
    <property type="entry name" value="MACROPHAGE ERYTHROBLAST ATTACHER-RELATED"/>
    <property type="match status" value="1"/>
</dbReference>
<dbReference type="SMART" id="SM00757">
    <property type="entry name" value="CRA"/>
    <property type="match status" value="1"/>
</dbReference>
<dbReference type="Pfam" id="PF13445">
    <property type="entry name" value="zf-RING_UBOX"/>
    <property type="match status" value="1"/>
</dbReference>
<feature type="domain" description="RING-Gid-type" evidence="8">
    <location>
        <begin position="329"/>
        <end position="372"/>
    </location>
</feature>
<dbReference type="InterPro" id="IPR044063">
    <property type="entry name" value="ZF_RING_GID"/>
</dbReference>
<dbReference type="InterPro" id="IPR006595">
    <property type="entry name" value="CTLH_C"/>
</dbReference>
<dbReference type="PROSITE" id="PS50896">
    <property type="entry name" value="LISH"/>
    <property type="match status" value="1"/>
</dbReference>
<name>A0ABP1G9B9_9CHLO</name>
<comment type="caution">
    <text evidence="9">The sequence shown here is derived from an EMBL/GenBank/DDBJ whole genome shotgun (WGS) entry which is preliminary data.</text>
</comment>
<dbReference type="SMART" id="SM00184">
    <property type="entry name" value="RING"/>
    <property type="match status" value="1"/>
</dbReference>
<dbReference type="InterPro" id="IPR027370">
    <property type="entry name" value="Znf-RING_euk"/>
</dbReference>
<dbReference type="EMBL" id="CAXHTA020000019">
    <property type="protein sequence ID" value="CAL5228824.1"/>
    <property type="molecule type" value="Genomic_DNA"/>
</dbReference>
<evidence type="ECO:0000256" key="4">
    <source>
        <dbReference type="ARBA" id="ARBA00022771"/>
    </source>
</evidence>
<dbReference type="InterPro" id="IPR013144">
    <property type="entry name" value="CRA_dom"/>
</dbReference>
<evidence type="ECO:0000259" key="8">
    <source>
        <dbReference type="PROSITE" id="PS51867"/>
    </source>
</evidence>
<dbReference type="InterPro" id="IPR045098">
    <property type="entry name" value="Fyv10_fam"/>
</dbReference>
<dbReference type="PANTHER" id="PTHR12170:SF3">
    <property type="entry name" value="GH10162P"/>
    <property type="match status" value="1"/>
</dbReference>
<dbReference type="Proteomes" id="UP001497392">
    <property type="component" value="Unassembled WGS sequence"/>
</dbReference>
<evidence type="ECO:0000313" key="9">
    <source>
        <dbReference type="EMBL" id="CAL5228824.1"/>
    </source>
</evidence>
<evidence type="ECO:0000259" key="7">
    <source>
        <dbReference type="PROSITE" id="PS50897"/>
    </source>
</evidence>
<evidence type="ECO:0000256" key="2">
    <source>
        <dbReference type="ARBA" id="ARBA00022490"/>
    </source>
</evidence>
<dbReference type="InterPro" id="IPR024964">
    <property type="entry name" value="CTLH/CRA"/>
</dbReference>
<organism evidence="9 10">
    <name type="scientific">Coccomyxa viridis</name>
    <dbReference type="NCBI Taxonomy" id="1274662"/>
    <lineage>
        <taxon>Eukaryota</taxon>
        <taxon>Viridiplantae</taxon>
        <taxon>Chlorophyta</taxon>
        <taxon>core chlorophytes</taxon>
        <taxon>Trebouxiophyceae</taxon>
        <taxon>Trebouxiophyceae incertae sedis</taxon>
        <taxon>Coccomyxaceae</taxon>
        <taxon>Coccomyxa</taxon>
    </lineage>
</organism>
<evidence type="ECO:0000256" key="6">
    <source>
        <dbReference type="PROSITE-ProRule" id="PRU01215"/>
    </source>
</evidence>
<dbReference type="PROSITE" id="PS50897">
    <property type="entry name" value="CTLH"/>
    <property type="match status" value="1"/>
</dbReference>
<dbReference type="Gene3D" id="3.30.40.10">
    <property type="entry name" value="Zinc/RING finger domain, C3HC4 (zinc finger)"/>
    <property type="match status" value="1"/>
</dbReference>
<keyword evidence="10" id="KW-1185">Reference proteome</keyword>
<evidence type="ECO:0000313" key="10">
    <source>
        <dbReference type="Proteomes" id="UP001497392"/>
    </source>
</evidence>
<accession>A0ABP1G9B9</accession>
<dbReference type="InterPro" id="IPR013083">
    <property type="entry name" value="Znf_RING/FYVE/PHD"/>
</dbReference>
<protein>
    <submittedName>
        <fullName evidence="9">G12025 protein</fullName>
    </submittedName>
</protein>
<gene>
    <name evidence="9" type="primary">g12025</name>
    <name evidence="9" type="ORF">VP750_LOCUS10730</name>
</gene>
<keyword evidence="4 6" id="KW-0863">Zinc-finger</keyword>